<feature type="binding site" evidence="15 16">
    <location>
        <position position="119"/>
    </location>
    <ligand>
        <name>S-adenosyl-L-methionine</name>
        <dbReference type="ChEBI" id="CHEBI:59789"/>
    </ligand>
</feature>
<keyword evidence="10 15" id="KW-0949">S-adenosyl-L-methionine</keyword>
<dbReference type="InterPro" id="IPR029026">
    <property type="entry name" value="tRNA_m1G_MTases_N"/>
</dbReference>
<evidence type="ECO:0000256" key="7">
    <source>
        <dbReference type="ARBA" id="ARBA00022490"/>
    </source>
</evidence>
<dbReference type="SUPFAM" id="SSF75217">
    <property type="entry name" value="alpha/beta knot"/>
    <property type="match status" value="1"/>
</dbReference>
<keyword evidence="8 15" id="KW-0489">Methyltransferase</keyword>
<dbReference type="GO" id="GO:0005829">
    <property type="term" value="C:cytosol"/>
    <property type="evidence" value="ECO:0007669"/>
    <property type="project" value="TreeGrafter"/>
</dbReference>
<evidence type="ECO:0000256" key="15">
    <source>
        <dbReference type="HAMAP-Rule" id="MF_00605"/>
    </source>
</evidence>
<evidence type="ECO:0000256" key="16">
    <source>
        <dbReference type="PIRSR" id="PIRSR000386-1"/>
    </source>
</evidence>
<dbReference type="FunFam" id="3.40.1280.10:FF:000001">
    <property type="entry name" value="tRNA (guanine-N(1)-)-methyltransferase"/>
    <property type="match status" value="1"/>
</dbReference>
<dbReference type="PANTHER" id="PTHR46417">
    <property type="entry name" value="TRNA (GUANINE-N(1)-)-METHYLTRANSFERASE"/>
    <property type="match status" value="1"/>
</dbReference>
<reference evidence="19 20" key="1">
    <citation type="submission" date="2016-10" db="EMBL/GenBank/DDBJ databases">
        <authorList>
            <person name="de Groot N.N."/>
        </authorList>
    </citation>
    <scope>NUCLEOTIDE SEQUENCE [LARGE SCALE GENOMIC DNA]</scope>
    <source>
        <strain evidence="19 20">DSM 17813</strain>
    </source>
</reference>
<dbReference type="AlphaFoldDB" id="A0A1G9SMN6"/>
<keyword evidence="11 15" id="KW-0819">tRNA processing</keyword>
<dbReference type="InterPro" id="IPR029028">
    <property type="entry name" value="Alpha/beta_knot_MTases"/>
</dbReference>
<dbReference type="PIRSF" id="PIRSF000386">
    <property type="entry name" value="tRNA_mtase"/>
    <property type="match status" value="1"/>
</dbReference>
<dbReference type="EMBL" id="FNGU01000005">
    <property type="protein sequence ID" value="SDM36560.1"/>
    <property type="molecule type" value="Genomic_DNA"/>
</dbReference>
<keyword evidence="7 15" id="KW-0963">Cytoplasm</keyword>
<dbReference type="Proteomes" id="UP000182146">
    <property type="component" value="Unassembled WGS sequence"/>
</dbReference>
<name>A0A1G9SMN6_9BACT</name>
<dbReference type="EC" id="2.1.1.228" evidence="5 15"/>
<evidence type="ECO:0000256" key="12">
    <source>
        <dbReference type="ARBA" id="ARBA00029736"/>
    </source>
</evidence>
<evidence type="ECO:0000256" key="11">
    <source>
        <dbReference type="ARBA" id="ARBA00022694"/>
    </source>
</evidence>
<feature type="binding site" evidence="15 16">
    <location>
        <begin position="138"/>
        <end position="143"/>
    </location>
    <ligand>
        <name>S-adenosyl-L-methionine</name>
        <dbReference type="ChEBI" id="CHEBI:59789"/>
    </ligand>
</feature>
<protein>
    <recommendedName>
        <fullName evidence="6 15">tRNA (guanine-N(1)-)-methyltransferase</fullName>
        <ecNumber evidence="5 15">2.1.1.228</ecNumber>
    </recommendedName>
    <alternativeName>
        <fullName evidence="12 15">M1G-methyltransferase</fullName>
    </alternativeName>
    <alternativeName>
        <fullName evidence="13 15">tRNA [GM37] methyltransferase</fullName>
    </alternativeName>
</protein>
<dbReference type="GO" id="GO:0002939">
    <property type="term" value="P:tRNA N1-guanine methylation"/>
    <property type="evidence" value="ECO:0007669"/>
    <property type="project" value="TreeGrafter"/>
</dbReference>
<dbReference type="InterPro" id="IPR023148">
    <property type="entry name" value="tRNA_m1G_MeTrfase_C_sf"/>
</dbReference>
<evidence type="ECO:0000256" key="14">
    <source>
        <dbReference type="ARBA" id="ARBA00047783"/>
    </source>
</evidence>
<evidence type="ECO:0000313" key="19">
    <source>
        <dbReference type="EMBL" id="SDM36560.1"/>
    </source>
</evidence>
<evidence type="ECO:0000256" key="9">
    <source>
        <dbReference type="ARBA" id="ARBA00022679"/>
    </source>
</evidence>
<evidence type="ECO:0000256" key="17">
    <source>
        <dbReference type="RuleBase" id="RU003464"/>
    </source>
</evidence>
<dbReference type="NCBIfam" id="NF000648">
    <property type="entry name" value="PRK00026.1"/>
    <property type="match status" value="1"/>
</dbReference>
<evidence type="ECO:0000256" key="3">
    <source>
        <dbReference type="ARBA" id="ARBA00007630"/>
    </source>
</evidence>
<organism evidence="19 20">
    <name type="scientific">Geoalkalibacter ferrihydriticus</name>
    <dbReference type="NCBI Taxonomy" id="392333"/>
    <lineage>
        <taxon>Bacteria</taxon>
        <taxon>Pseudomonadati</taxon>
        <taxon>Thermodesulfobacteriota</taxon>
        <taxon>Desulfuromonadia</taxon>
        <taxon>Desulfuromonadales</taxon>
        <taxon>Geoalkalibacteraceae</taxon>
        <taxon>Geoalkalibacter</taxon>
    </lineage>
</organism>
<dbReference type="HAMAP" id="MF_00605">
    <property type="entry name" value="TrmD"/>
    <property type="match status" value="1"/>
</dbReference>
<dbReference type="InterPro" id="IPR016009">
    <property type="entry name" value="tRNA_MeTrfase_TRMD/TRM10"/>
</dbReference>
<dbReference type="STRING" id="392333.SAMN05660860_02416"/>
<dbReference type="PANTHER" id="PTHR46417:SF1">
    <property type="entry name" value="TRNA (GUANINE-N(1)-)-METHYLTRANSFERASE"/>
    <property type="match status" value="1"/>
</dbReference>
<dbReference type="CDD" id="cd18080">
    <property type="entry name" value="TrmD-like"/>
    <property type="match status" value="1"/>
</dbReference>
<comment type="subunit">
    <text evidence="4 15 17">Homodimer.</text>
</comment>
<dbReference type="FunFam" id="1.10.1270.20:FF:000001">
    <property type="entry name" value="tRNA (guanine-N(1)-)-methyltransferase"/>
    <property type="match status" value="1"/>
</dbReference>
<comment type="catalytic activity">
    <reaction evidence="14 15 17">
        <text>guanosine(37) in tRNA + S-adenosyl-L-methionine = N(1)-methylguanosine(37) in tRNA + S-adenosyl-L-homocysteine + H(+)</text>
        <dbReference type="Rhea" id="RHEA:36899"/>
        <dbReference type="Rhea" id="RHEA-COMP:10145"/>
        <dbReference type="Rhea" id="RHEA-COMP:10147"/>
        <dbReference type="ChEBI" id="CHEBI:15378"/>
        <dbReference type="ChEBI" id="CHEBI:57856"/>
        <dbReference type="ChEBI" id="CHEBI:59789"/>
        <dbReference type="ChEBI" id="CHEBI:73542"/>
        <dbReference type="ChEBI" id="CHEBI:74269"/>
        <dbReference type="EC" id="2.1.1.228"/>
    </reaction>
</comment>
<proteinExistence type="inferred from homology"/>
<gene>
    <name evidence="15" type="primary">trmD</name>
    <name evidence="19" type="ORF">SAMN05660860_02416</name>
</gene>
<evidence type="ECO:0000256" key="5">
    <source>
        <dbReference type="ARBA" id="ARBA00012807"/>
    </source>
</evidence>
<feature type="domain" description="tRNA methyltransferase TRMD/TRM10-type" evidence="18">
    <location>
        <begin position="8"/>
        <end position="230"/>
    </location>
</feature>
<evidence type="ECO:0000256" key="10">
    <source>
        <dbReference type="ARBA" id="ARBA00022691"/>
    </source>
</evidence>
<evidence type="ECO:0000256" key="4">
    <source>
        <dbReference type="ARBA" id="ARBA00011738"/>
    </source>
</evidence>
<sequence>MSSKTAGMTFDILTLFPAMFASPMGESILGKAVDRGLIQVRAHNLRNWAAGRHQVTDDAPYGGGDGMVMKVDPVVGALRDLRAAVPGAKVVLLTPQGRTFSQQDAAALAAEQGLVFICGRYEGFDERIRAFVDVEYSIGDFILTGGELAAMVMIDAIARLVPGVLGCEGSAAGDSFSDGLLEYPQYTRPAEFEGMKVPEVLLSGNHGEIARWRRRRQLERTAQRRPDLLDAAPLSKEDRCFLASLQSGPGAELNKK</sequence>
<evidence type="ECO:0000259" key="18">
    <source>
        <dbReference type="Pfam" id="PF01746"/>
    </source>
</evidence>
<dbReference type="InterPro" id="IPR002649">
    <property type="entry name" value="tRNA_m1G_MeTrfase_TrmD"/>
</dbReference>
<keyword evidence="9 15" id="KW-0808">Transferase</keyword>
<evidence type="ECO:0000256" key="8">
    <source>
        <dbReference type="ARBA" id="ARBA00022603"/>
    </source>
</evidence>
<comment type="function">
    <text evidence="1 15 17">Specifically methylates guanosine-37 in various tRNAs.</text>
</comment>
<evidence type="ECO:0000256" key="2">
    <source>
        <dbReference type="ARBA" id="ARBA00004496"/>
    </source>
</evidence>
<accession>A0A1G9SMN6</accession>
<evidence type="ECO:0000256" key="1">
    <source>
        <dbReference type="ARBA" id="ARBA00002634"/>
    </source>
</evidence>
<dbReference type="Gene3D" id="1.10.1270.20">
    <property type="entry name" value="tRNA(m1g37)methyltransferase, domain 2"/>
    <property type="match status" value="1"/>
</dbReference>
<dbReference type="Pfam" id="PF01746">
    <property type="entry name" value="tRNA_m1G_MT"/>
    <property type="match status" value="1"/>
</dbReference>
<evidence type="ECO:0000256" key="13">
    <source>
        <dbReference type="ARBA" id="ARBA00033392"/>
    </source>
</evidence>
<evidence type="ECO:0000256" key="6">
    <source>
        <dbReference type="ARBA" id="ARBA00014679"/>
    </source>
</evidence>
<dbReference type="GO" id="GO:0052906">
    <property type="term" value="F:tRNA (guanine(37)-N1)-methyltransferase activity"/>
    <property type="evidence" value="ECO:0007669"/>
    <property type="project" value="UniProtKB-UniRule"/>
</dbReference>
<evidence type="ECO:0000313" key="20">
    <source>
        <dbReference type="Proteomes" id="UP000182146"/>
    </source>
</evidence>
<comment type="subcellular location">
    <subcellularLocation>
        <location evidence="2 15 17">Cytoplasm</location>
    </subcellularLocation>
</comment>
<dbReference type="NCBIfam" id="TIGR00088">
    <property type="entry name" value="trmD"/>
    <property type="match status" value="1"/>
</dbReference>
<comment type="similarity">
    <text evidence="3 15 17">Belongs to the RNA methyltransferase TrmD family.</text>
</comment>
<dbReference type="Gene3D" id="3.40.1280.10">
    <property type="match status" value="1"/>
</dbReference>